<sequence length="356" mass="39642">MTNHMSTTPDHQAVAAESPDQGRQTTRMAETERAYMKRSLWFEQHAARSLQVKDVSPIVVAHFALQKRDEWAKSTWRQIKAALVYKYRITGCEDSLQAIDILNDGQQTPCVKTTKRTSGRRAKSVSTKARDLVIAAVRGSSSEYSSVLEMWLLLGITVGLRPHEWTQAELIYAPPSEIGDIEAMQPGAIDLEASLPYLRIQNAKQSNGRSSGSFRHMNLSVLDAPLVQMVGEFASLMRTAKLQGRYELMYAGCRKLLLRINQKLHENDDANWVQLYSPRHIFTSKAKKEMGPPQVAALLGHGASETAGKHYARKSFLGGSGSLGVRPVAAEVLRVRQRRHSLARRLKNAQVGTPQA</sequence>
<keyword evidence="2" id="KW-0614">Plasmid</keyword>
<feature type="region of interest" description="Disordered" evidence="1">
    <location>
        <begin position="1"/>
        <end position="26"/>
    </location>
</feature>
<feature type="compositionally biased region" description="Polar residues" evidence="1">
    <location>
        <begin position="1"/>
        <end position="10"/>
    </location>
</feature>
<accession>A0A240UJN1</accession>
<reference evidence="2" key="1">
    <citation type="submission" date="2017-05" db="EMBL/GenBank/DDBJ databases">
        <title>Polyphasic characterization of four soil-derived phenanthrene-degrading Acidovorax strains and proposal of Acidovorax phenanthrenivorans sp. nov.</title>
        <authorList>
            <person name="Singleton D."/>
            <person name="Lee J."/>
            <person name="Dickey A.N."/>
            <person name="Stroud A."/>
            <person name="Scholl E.H."/>
            <person name="Wright F.A."/>
            <person name="Aitken M.D."/>
        </authorList>
    </citation>
    <scope>NUCLEOTIDE SEQUENCE</scope>
    <source>
        <strain evidence="2">P4</strain>
        <plasmid evidence="2">pACP4.1</plasmid>
    </source>
</reference>
<evidence type="ECO:0000313" key="3">
    <source>
        <dbReference type="Proteomes" id="UP000194440"/>
    </source>
</evidence>
<geneLocation type="plasmid" evidence="2 3">
    <name>pACP4.1</name>
</geneLocation>
<dbReference type="InterPro" id="IPR011010">
    <property type="entry name" value="DNA_brk_join_enz"/>
</dbReference>
<keyword evidence="3" id="KW-1185">Reference proteome</keyword>
<dbReference type="AlphaFoldDB" id="A0A240UJN1"/>
<dbReference type="SUPFAM" id="SSF56349">
    <property type="entry name" value="DNA breaking-rejoining enzymes"/>
    <property type="match status" value="1"/>
</dbReference>
<protein>
    <recommendedName>
        <fullName evidence="4">Tyr recombinase domain-containing protein</fullName>
    </recommendedName>
</protein>
<dbReference type="Proteomes" id="UP000194440">
    <property type="component" value="Plasmid pACP4.1"/>
</dbReference>
<dbReference type="GO" id="GO:0003677">
    <property type="term" value="F:DNA binding"/>
    <property type="evidence" value="ECO:0007669"/>
    <property type="project" value="InterPro"/>
</dbReference>
<gene>
    <name evidence="2" type="ORF">CBP36_19890</name>
</gene>
<proteinExistence type="predicted"/>
<evidence type="ECO:0000256" key="1">
    <source>
        <dbReference type="SAM" id="MobiDB-lite"/>
    </source>
</evidence>
<dbReference type="EMBL" id="CP021367">
    <property type="protein sequence ID" value="ART61230.1"/>
    <property type="molecule type" value="Genomic_DNA"/>
</dbReference>
<evidence type="ECO:0008006" key="4">
    <source>
        <dbReference type="Google" id="ProtNLM"/>
    </source>
</evidence>
<organism evidence="2 3">
    <name type="scientific">Acidovorax carolinensis</name>
    <dbReference type="NCBI Taxonomy" id="553814"/>
    <lineage>
        <taxon>Bacteria</taxon>
        <taxon>Pseudomonadati</taxon>
        <taxon>Pseudomonadota</taxon>
        <taxon>Betaproteobacteria</taxon>
        <taxon>Burkholderiales</taxon>
        <taxon>Comamonadaceae</taxon>
        <taxon>Acidovorax</taxon>
    </lineage>
</organism>
<name>A0A240UJN1_9BURK</name>
<evidence type="ECO:0000313" key="2">
    <source>
        <dbReference type="EMBL" id="ART61230.1"/>
    </source>
</evidence>
<dbReference type="KEGG" id="acip:CBP36_19890"/>
<dbReference type="KEGG" id="acis:CBP35_19860"/>